<dbReference type="GO" id="GO:0048046">
    <property type="term" value="C:apoplast"/>
    <property type="evidence" value="ECO:0007669"/>
    <property type="project" value="UniProtKB-SubCell"/>
</dbReference>
<evidence type="ECO:0000256" key="4">
    <source>
        <dbReference type="RuleBase" id="RU363099"/>
    </source>
</evidence>
<dbReference type="Gramene" id="rna20617">
    <property type="protein sequence ID" value="RHN58684.1"/>
    <property type="gene ID" value="gene20617"/>
</dbReference>
<evidence type="ECO:0000313" key="6">
    <source>
        <dbReference type="EMBL" id="RHN58684.1"/>
    </source>
</evidence>
<evidence type="ECO:0000256" key="2">
    <source>
        <dbReference type="ARBA" id="ARBA00011738"/>
    </source>
</evidence>
<comment type="subunit">
    <text evidence="2 4">Homodimer.</text>
</comment>
<comment type="similarity">
    <text evidence="1 4">Belongs to the plant dirigent protein family.</text>
</comment>
<reference evidence="7" key="3">
    <citation type="submission" date="2015-04" db="UniProtKB">
        <authorList>
            <consortium name="EnsemblPlants"/>
        </authorList>
    </citation>
    <scope>IDENTIFICATION</scope>
    <source>
        <strain evidence="7">cv. Jemalong A17</strain>
    </source>
</reference>
<feature type="signal peptide" evidence="4">
    <location>
        <begin position="1"/>
        <end position="23"/>
    </location>
</feature>
<dbReference type="PANTHER" id="PTHR21495">
    <property type="entry name" value="NUCLEOPORIN-RELATED"/>
    <property type="match status" value="1"/>
</dbReference>
<dbReference type="EnsemblPlants" id="KEH28822">
    <property type="protein sequence ID" value="KEH28822"/>
    <property type="gene ID" value="MTR_4g013310"/>
</dbReference>
<reference evidence="5 8" key="1">
    <citation type="journal article" date="2011" name="Nature">
        <title>The Medicago genome provides insight into the evolution of rhizobial symbioses.</title>
        <authorList>
            <person name="Young N.D."/>
            <person name="Debelle F."/>
            <person name="Oldroyd G.E."/>
            <person name="Geurts R."/>
            <person name="Cannon S.B."/>
            <person name="Udvardi M.K."/>
            <person name="Benedito V.A."/>
            <person name="Mayer K.F."/>
            <person name="Gouzy J."/>
            <person name="Schoof H."/>
            <person name="Van de Peer Y."/>
            <person name="Proost S."/>
            <person name="Cook D.R."/>
            <person name="Meyers B.C."/>
            <person name="Spannagl M."/>
            <person name="Cheung F."/>
            <person name="De Mita S."/>
            <person name="Krishnakumar V."/>
            <person name="Gundlach H."/>
            <person name="Zhou S."/>
            <person name="Mudge J."/>
            <person name="Bharti A.K."/>
            <person name="Murray J.D."/>
            <person name="Naoumkina M.A."/>
            <person name="Rosen B."/>
            <person name="Silverstein K.A."/>
            <person name="Tang H."/>
            <person name="Rombauts S."/>
            <person name="Zhao P.X."/>
            <person name="Zhou P."/>
            <person name="Barbe V."/>
            <person name="Bardou P."/>
            <person name="Bechner M."/>
            <person name="Bellec A."/>
            <person name="Berger A."/>
            <person name="Berges H."/>
            <person name="Bidwell S."/>
            <person name="Bisseling T."/>
            <person name="Choisne N."/>
            <person name="Couloux A."/>
            <person name="Denny R."/>
            <person name="Deshpande S."/>
            <person name="Dai X."/>
            <person name="Doyle J.J."/>
            <person name="Dudez A.M."/>
            <person name="Farmer A.D."/>
            <person name="Fouteau S."/>
            <person name="Franken C."/>
            <person name="Gibelin C."/>
            <person name="Gish J."/>
            <person name="Goldstein S."/>
            <person name="Gonzalez A.J."/>
            <person name="Green P.J."/>
            <person name="Hallab A."/>
            <person name="Hartog M."/>
            <person name="Hua A."/>
            <person name="Humphray S.J."/>
            <person name="Jeong D.H."/>
            <person name="Jing Y."/>
            <person name="Jocker A."/>
            <person name="Kenton S.M."/>
            <person name="Kim D.J."/>
            <person name="Klee K."/>
            <person name="Lai H."/>
            <person name="Lang C."/>
            <person name="Lin S."/>
            <person name="Macmil S.L."/>
            <person name="Magdelenat G."/>
            <person name="Matthews L."/>
            <person name="McCorrison J."/>
            <person name="Monaghan E.L."/>
            <person name="Mun J.H."/>
            <person name="Najar F.Z."/>
            <person name="Nicholson C."/>
            <person name="Noirot C."/>
            <person name="O'Bleness M."/>
            <person name="Paule C.R."/>
            <person name="Poulain J."/>
            <person name="Prion F."/>
            <person name="Qin B."/>
            <person name="Qu C."/>
            <person name="Retzel E.F."/>
            <person name="Riddle C."/>
            <person name="Sallet E."/>
            <person name="Samain S."/>
            <person name="Samson N."/>
            <person name="Sanders I."/>
            <person name="Saurat O."/>
            <person name="Scarpelli C."/>
            <person name="Schiex T."/>
            <person name="Segurens B."/>
            <person name="Severin A.J."/>
            <person name="Sherrier D.J."/>
            <person name="Shi R."/>
            <person name="Sims S."/>
            <person name="Singer S.R."/>
            <person name="Sinharoy S."/>
            <person name="Sterck L."/>
            <person name="Viollet A."/>
            <person name="Wang B.B."/>
            <person name="Wang K."/>
            <person name="Wang M."/>
            <person name="Wang X."/>
            <person name="Warfsmann J."/>
            <person name="Weissenbach J."/>
            <person name="White D.D."/>
            <person name="White J.D."/>
            <person name="Wiley G.B."/>
            <person name="Wincker P."/>
            <person name="Xing Y."/>
            <person name="Yang L."/>
            <person name="Yao Z."/>
            <person name="Ying F."/>
            <person name="Zhai J."/>
            <person name="Zhou L."/>
            <person name="Zuber A."/>
            <person name="Denarie J."/>
            <person name="Dixon R.A."/>
            <person name="May G.D."/>
            <person name="Schwartz D.C."/>
            <person name="Rogers J."/>
            <person name="Quetier F."/>
            <person name="Town C.D."/>
            <person name="Roe B.A."/>
        </authorList>
    </citation>
    <scope>NUCLEOTIDE SEQUENCE [LARGE SCALE GENOMIC DNA]</scope>
    <source>
        <strain evidence="5">A17</strain>
        <strain evidence="7 8">cv. Jemalong A17</strain>
    </source>
</reference>
<dbReference type="InterPro" id="IPR044859">
    <property type="entry name" value="Allene_oxi_cyc_Dirigent"/>
</dbReference>
<dbReference type="Proteomes" id="UP000265566">
    <property type="component" value="Chromosome 4"/>
</dbReference>
<dbReference type="AlphaFoldDB" id="A0A072UGL4"/>
<keyword evidence="4" id="KW-0732">Signal</keyword>
<evidence type="ECO:0000256" key="3">
    <source>
        <dbReference type="ARBA" id="ARBA00022525"/>
    </source>
</evidence>
<dbReference type="HOGENOM" id="CLU_087111_2_1_1"/>
<accession>A0A072UGL4</accession>
<evidence type="ECO:0000256" key="1">
    <source>
        <dbReference type="ARBA" id="ARBA00010746"/>
    </source>
</evidence>
<dbReference type="Pfam" id="PF03018">
    <property type="entry name" value="Dirigent"/>
    <property type="match status" value="1"/>
</dbReference>
<keyword evidence="8" id="KW-1185">Reference proteome</keyword>
<dbReference type="STRING" id="3880.A0A072UGL4"/>
<dbReference type="EMBL" id="CM001220">
    <property type="protein sequence ID" value="KEH28822.1"/>
    <property type="molecule type" value="Genomic_DNA"/>
</dbReference>
<organism evidence="5 8">
    <name type="scientific">Medicago truncatula</name>
    <name type="common">Barrel medic</name>
    <name type="synonym">Medicago tribuloides</name>
    <dbReference type="NCBI Taxonomy" id="3880"/>
    <lineage>
        <taxon>Eukaryota</taxon>
        <taxon>Viridiplantae</taxon>
        <taxon>Streptophyta</taxon>
        <taxon>Embryophyta</taxon>
        <taxon>Tracheophyta</taxon>
        <taxon>Spermatophyta</taxon>
        <taxon>Magnoliopsida</taxon>
        <taxon>eudicotyledons</taxon>
        <taxon>Gunneridae</taxon>
        <taxon>Pentapetalae</taxon>
        <taxon>rosids</taxon>
        <taxon>fabids</taxon>
        <taxon>Fabales</taxon>
        <taxon>Fabaceae</taxon>
        <taxon>Papilionoideae</taxon>
        <taxon>50 kb inversion clade</taxon>
        <taxon>NPAAA clade</taxon>
        <taxon>Hologalegina</taxon>
        <taxon>IRL clade</taxon>
        <taxon>Trifolieae</taxon>
        <taxon>Medicago</taxon>
    </lineage>
</organism>
<keyword evidence="3 4" id="KW-0964">Secreted</keyword>
<comment type="function">
    <text evidence="4">Dirigent proteins impart stereoselectivity on the phenoxy radical-coupling reaction, yielding optically active lignans from two molecules of coniferyl alcohol in the biosynthesis of lignans, flavonolignans, and alkaloids and thus plays a central role in plant secondary metabolism.</text>
</comment>
<proteinExistence type="inferred from homology"/>
<sequence length="197" mass="22442">MPTQHFLTFFFFLLFSCNTLTSTSSPSFEKEETYDFVRSIDPKLLHLNNQEKLSHFRFFWHDIMSGKNPTSITVVPLPLKLNTTTSFGLVNIIDNPLTLGPKMSSKLVGKAQGLYASASKDEFSLFMAMTFAFIEGKYNGSTITILGRNSALNKVREMPIVGGTGRFRFARGYAQTKTYQYDSQDTTVEYNVYVFYY</sequence>
<dbReference type="GO" id="GO:0009699">
    <property type="term" value="P:phenylpropanoid biosynthetic process"/>
    <property type="evidence" value="ECO:0007669"/>
    <property type="project" value="UniProtKB-ARBA"/>
</dbReference>
<protein>
    <recommendedName>
        <fullName evidence="4">Dirigent protein</fullName>
    </recommendedName>
</protein>
<dbReference type="OrthoDB" id="1864232at2759"/>
<dbReference type="InterPro" id="IPR004265">
    <property type="entry name" value="Dirigent"/>
</dbReference>
<dbReference type="EMBL" id="PSQE01000004">
    <property type="protein sequence ID" value="RHN58684.1"/>
    <property type="molecule type" value="Genomic_DNA"/>
</dbReference>
<evidence type="ECO:0000313" key="8">
    <source>
        <dbReference type="Proteomes" id="UP000002051"/>
    </source>
</evidence>
<gene>
    <name evidence="7" type="primary">25491426</name>
    <name evidence="5" type="ordered locus">MTR_4g013310</name>
    <name evidence="6" type="ORF">MtrunA17_Chr4g0005011</name>
</gene>
<dbReference type="KEGG" id="mtr:25491426"/>
<evidence type="ECO:0000313" key="5">
    <source>
        <dbReference type="EMBL" id="KEH28822.1"/>
    </source>
</evidence>
<dbReference type="Proteomes" id="UP000002051">
    <property type="component" value="Chromosome 4"/>
</dbReference>
<comment type="subcellular location">
    <subcellularLocation>
        <location evidence="4">Secreted</location>
        <location evidence="4">Extracellular space</location>
        <location evidence="4">Apoplast</location>
    </subcellularLocation>
</comment>
<name>A0A072UGL4_MEDTR</name>
<reference evidence="5 8" key="2">
    <citation type="journal article" date="2014" name="BMC Genomics">
        <title>An improved genome release (version Mt4.0) for the model legume Medicago truncatula.</title>
        <authorList>
            <person name="Tang H."/>
            <person name="Krishnakumar V."/>
            <person name="Bidwell S."/>
            <person name="Rosen B."/>
            <person name="Chan A."/>
            <person name="Zhou S."/>
            <person name="Gentzbittel L."/>
            <person name="Childs K.L."/>
            <person name="Yandell M."/>
            <person name="Gundlach H."/>
            <person name="Mayer K.F."/>
            <person name="Schwartz D.C."/>
            <person name="Town C.D."/>
        </authorList>
    </citation>
    <scope>GENOME REANNOTATION</scope>
    <source>
        <strain evidence="5">A17</strain>
        <strain evidence="7 8">cv. Jemalong A17</strain>
    </source>
</reference>
<feature type="chain" id="PRO_5014483318" description="Dirigent protein" evidence="4">
    <location>
        <begin position="24"/>
        <end position="197"/>
    </location>
</feature>
<keyword evidence="4" id="KW-0052">Apoplast</keyword>
<dbReference type="Gene3D" id="2.40.480.10">
    <property type="entry name" value="Allene oxide cyclase-like"/>
    <property type="match status" value="1"/>
</dbReference>
<evidence type="ECO:0000313" key="7">
    <source>
        <dbReference type="EnsemblPlants" id="KEH28822"/>
    </source>
</evidence>
<reference evidence="6" key="4">
    <citation type="journal article" date="2018" name="Nat. Plants">
        <title>Whole-genome landscape of Medicago truncatula symbiotic genes.</title>
        <authorList>
            <person name="Pecrix Y."/>
            <person name="Gamas P."/>
            <person name="Carrere S."/>
        </authorList>
    </citation>
    <scope>NUCLEOTIDE SEQUENCE</scope>
    <source>
        <tissue evidence="6">Leaves</tissue>
    </source>
</reference>